<reference evidence="1" key="2">
    <citation type="submission" date="2020-09" db="EMBL/GenBank/DDBJ databases">
        <authorList>
            <person name="Sun Q."/>
            <person name="Zhou Y."/>
        </authorList>
    </citation>
    <scope>NUCLEOTIDE SEQUENCE</scope>
    <source>
        <strain evidence="1">CGMCC 1.15178</strain>
    </source>
</reference>
<protein>
    <recommendedName>
        <fullName evidence="3">YD repeat-containing protein</fullName>
    </recommendedName>
</protein>
<organism evidence="1 2">
    <name type="scientific">Paenibacillus nasutitermitis</name>
    <dbReference type="NCBI Taxonomy" id="1652958"/>
    <lineage>
        <taxon>Bacteria</taxon>
        <taxon>Bacillati</taxon>
        <taxon>Bacillota</taxon>
        <taxon>Bacilli</taxon>
        <taxon>Bacillales</taxon>
        <taxon>Paenibacillaceae</taxon>
        <taxon>Paenibacillus</taxon>
    </lineage>
</organism>
<proteinExistence type="predicted"/>
<evidence type="ECO:0008006" key="3">
    <source>
        <dbReference type="Google" id="ProtNLM"/>
    </source>
</evidence>
<evidence type="ECO:0000313" key="1">
    <source>
        <dbReference type="EMBL" id="GGD51787.1"/>
    </source>
</evidence>
<dbReference type="Proteomes" id="UP000612456">
    <property type="component" value="Unassembled WGS sequence"/>
</dbReference>
<dbReference type="EMBL" id="BMHP01000001">
    <property type="protein sequence ID" value="GGD51787.1"/>
    <property type="molecule type" value="Genomic_DNA"/>
</dbReference>
<reference evidence="1" key="1">
    <citation type="journal article" date="2014" name="Int. J. Syst. Evol. Microbiol.">
        <title>Complete genome sequence of Corynebacterium casei LMG S-19264T (=DSM 44701T), isolated from a smear-ripened cheese.</title>
        <authorList>
            <consortium name="US DOE Joint Genome Institute (JGI-PGF)"/>
            <person name="Walter F."/>
            <person name="Albersmeier A."/>
            <person name="Kalinowski J."/>
            <person name="Ruckert C."/>
        </authorList>
    </citation>
    <scope>NUCLEOTIDE SEQUENCE</scope>
    <source>
        <strain evidence="1">CGMCC 1.15178</strain>
    </source>
</reference>
<keyword evidence="2" id="KW-1185">Reference proteome</keyword>
<dbReference type="AlphaFoldDB" id="A0A916YLL1"/>
<evidence type="ECO:0000313" key="2">
    <source>
        <dbReference type="Proteomes" id="UP000612456"/>
    </source>
</evidence>
<accession>A0A916YLL1</accession>
<gene>
    <name evidence="1" type="ORF">GCM10010911_06670</name>
</gene>
<name>A0A916YLL1_9BACL</name>
<sequence>MQDETGTTSYSYILGTGEQSQVTYPDGNRIAYSLDENGNRNQMSDSFGGNEICASSNAAICYKIW</sequence>
<comment type="caution">
    <text evidence="1">The sequence shown here is derived from an EMBL/GenBank/DDBJ whole genome shotgun (WGS) entry which is preliminary data.</text>
</comment>